<feature type="region of interest" description="Disordered" evidence="3">
    <location>
        <begin position="208"/>
        <end position="228"/>
    </location>
</feature>
<dbReference type="Pfam" id="PF21313">
    <property type="entry name" value="EthR_C"/>
    <property type="match status" value="1"/>
</dbReference>
<accession>A0AA41Q7S3</accession>
<dbReference type="Gene3D" id="1.10.10.60">
    <property type="entry name" value="Homeodomain-like"/>
    <property type="match status" value="1"/>
</dbReference>
<evidence type="ECO:0000313" key="5">
    <source>
        <dbReference type="EMBL" id="MCF2531939.1"/>
    </source>
</evidence>
<feature type="compositionally biased region" description="Low complexity" evidence="3">
    <location>
        <begin position="215"/>
        <end position="228"/>
    </location>
</feature>
<dbReference type="InterPro" id="IPR009057">
    <property type="entry name" value="Homeodomain-like_sf"/>
</dbReference>
<organism evidence="5 6">
    <name type="scientific">Yinghuangia soli</name>
    <dbReference type="NCBI Taxonomy" id="2908204"/>
    <lineage>
        <taxon>Bacteria</taxon>
        <taxon>Bacillati</taxon>
        <taxon>Actinomycetota</taxon>
        <taxon>Actinomycetes</taxon>
        <taxon>Kitasatosporales</taxon>
        <taxon>Streptomycetaceae</taxon>
        <taxon>Yinghuangia</taxon>
    </lineage>
</organism>
<dbReference type="GO" id="GO:0000976">
    <property type="term" value="F:transcription cis-regulatory region binding"/>
    <property type="evidence" value="ECO:0007669"/>
    <property type="project" value="TreeGrafter"/>
</dbReference>
<comment type="caution">
    <text evidence="5">The sequence shown here is derived from an EMBL/GenBank/DDBJ whole genome shotgun (WGS) entry which is preliminary data.</text>
</comment>
<dbReference type="Pfam" id="PF00440">
    <property type="entry name" value="TetR_N"/>
    <property type="match status" value="1"/>
</dbReference>
<evidence type="ECO:0000256" key="1">
    <source>
        <dbReference type="ARBA" id="ARBA00023125"/>
    </source>
</evidence>
<feature type="domain" description="HTH tetR-type" evidence="4">
    <location>
        <begin position="21"/>
        <end position="81"/>
    </location>
</feature>
<dbReference type="AlphaFoldDB" id="A0AA41Q7S3"/>
<keyword evidence="1 2" id="KW-0238">DNA-binding</keyword>
<feature type="DNA-binding region" description="H-T-H motif" evidence="2">
    <location>
        <begin position="44"/>
        <end position="63"/>
    </location>
</feature>
<dbReference type="EMBL" id="JAKFHA010000028">
    <property type="protein sequence ID" value="MCF2531939.1"/>
    <property type="molecule type" value="Genomic_DNA"/>
</dbReference>
<dbReference type="InterPro" id="IPR049397">
    <property type="entry name" value="EthR_C"/>
</dbReference>
<reference evidence="5" key="1">
    <citation type="submission" date="2022-01" db="EMBL/GenBank/DDBJ databases">
        <title>Genome-Based Taxonomic Classification of the Phylum Actinobacteria.</title>
        <authorList>
            <person name="Gao Y."/>
        </authorList>
    </citation>
    <scope>NUCLEOTIDE SEQUENCE</scope>
    <source>
        <strain evidence="5">KLBMP 8922</strain>
    </source>
</reference>
<evidence type="ECO:0000259" key="4">
    <source>
        <dbReference type="PROSITE" id="PS50977"/>
    </source>
</evidence>
<dbReference type="RefSeq" id="WP_235056659.1">
    <property type="nucleotide sequence ID" value="NZ_JAKFHA010000028.1"/>
</dbReference>
<proteinExistence type="predicted"/>
<gene>
    <name evidence="5" type="ORF">LZ495_32650</name>
</gene>
<dbReference type="Gene3D" id="1.10.357.10">
    <property type="entry name" value="Tetracycline Repressor, domain 2"/>
    <property type="match status" value="1"/>
</dbReference>
<dbReference type="SUPFAM" id="SSF48498">
    <property type="entry name" value="Tetracyclin repressor-like, C-terminal domain"/>
    <property type="match status" value="1"/>
</dbReference>
<dbReference type="InterPro" id="IPR001647">
    <property type="entry name" value="HTH_TetR"/>
</dbReference>
<sequence>MDEHASDDRSTGRRRGPSKGDLREQAILRTASTLLANKPPERITIDDLVAGAGISRPSFYFYFAGKQAVFEALLEPVADGFVEVAEAWLTDPIGRDELRQSLARVAALWQRHGPLLRVMLREDAGGALLECRERLLGRLAGNATARIERDRESGIAPDGPPAEALAALLVRLLTASLTDAIGPSGTEPVPDELLDTLTTVIGRTIYGRTPTEVHGGAPAAEAAGRTAT</sequence>
<evidence type="ECO:0000256" key="2">
    <source>
        <dbReference type="PROSITE-ProRule" id="PRU00335"/>
    </source>
</evidence>
<dbReference type="GO" id="GO:0003700">
    <property type="term" value="F:DNA-binding transcription factor activity"/>
    <property type="evidence" value="ECO:0007669"/>
    <property type="project" value="TreeGrafter"/>
</dbReference>
<dbReference type="PROSITE" id="PS50977">
    <property type="entry name" value="HTH_TETR_2"/>
    <property type="match status" value="1"/>
</dbReference>
<dbReference type="InterPro" id="IPR036271">
    <property type="entry name" value="Tet_transcr_reg_TetR-rel_C_sf"/>
</dbReference>
<keyword evidence="6" id="KW-1185">Reference proteome</keyword>
<evidence type="ECO:0000256" key="3">
    <source>
        <dbReference type="SAM" id="MobiDB-lite"/>
    </source>
</evidence>
<dbReference type="InterPro" id="IPR050109">
    <property type="entry name" value="HTH-type_TetR-like_transc_reg"/>
</dbReference>
<dbReference type="SUPFAM" id="SSF46689">
    <property type="entry name" value="Homeodomain-like"/>
    <property type="match status" value="1"/>
</dbReference>
<dbReference type="PANTHER" id="PTHR30055">
    <property type="entry name" value="HTH-TYPE TRANSCRIPTIONAL REGULATOR RUTR"/>
    <property type="match status" value="1"/>
</dbReference>
<feature type="region of interest" description="Disordered" evidence="3">
    <location>
        <begin position="1"/>
        <end position="22"/>
    </location>
</feature>
<evidence type="ECO:0000313" key="6">
    <source>
        <dbReference type="Proteomes" id="UP001165378"/>
    </source>
</evidence>
<dbReference type="PANTHER" id="PTHR30055:SF184">
    <property type="entry name" value="HTH-TYPE TRANSCRIPTIONAL REGULATOR ETHR"/>
    <property type="match status" value="1"/>
</dbReference>
<dbReference type="Proteomes" id="UP001165378">
    <property type="component" value="Unassembled WGS sequence"/>
</dbReference>
<protein>
    <submittedName>
        <fullName evidence="5">TetR/AcrR family transcriptional regulator</fullName>
    </submittedName>
</protein>
<name>A0AA41Q7S3_9ACTN</name>
<feature type="compositionally biased region" description="Basic and acidic residues" evidence="3">
    <location>
        <begin position="1"/>
        <end position="11"/>
    </location>
</feature>